<evidence type="ECO:0000256" key="1">
    <source>
        <dbReference type="ARBA" id="ARBA00006174"/>
    </source>
</evidence>
<proteinExistence type="inferred from homology"/>
<dbReference type="RefSeq" id="WP_059519754.1">
    <property type="nucleotide sequence ID" value="NZ_LOWA01000054.1"/>
</dbReference>
<comment type="caution">
    <text evidence="4">The sequence shown here is derived from an EMBL/GenBank/DDBJ whole genome shotgun (WGS) entry which is preliminary data.</text>
</comment>
<accession>A0A118DM91</accession>
<reference evidence="4 5" key="1">
    <citation type="submission" date="2015-11" db="EMBL/GenBank/DDBJ databases">
        <title>Expanding the genomic diversity of Burkholderia species for the development of highly accurate diagnostics.</title>
        <authorList>
            <person name="Sahl J."/>
            <person name="Keim P."/>
            <person name="Wagner D."/>
        </authorList>
    </citation>
    <scope>NUCLEOTIDE SEQUENCE [LARGE SCALE GENOMIC DNA]</scope>
    <source>
        <strain evidence="4 5">TSV85</strain>
    </source>
</reference>
<organism evidence="4 5">
    <name type="scientific">Burkholderia singularis</name>
    <dbReference type="NCBI Taxonomy" id="1503053"/>
    <lineage>
        <taxon>Bacteria</taxon>
        <taxon>Pseudomonadati</taxon>
        <taxon>Pseudomonadota</taxon>
        <taxon>Betaproteobacteria</taxon>
        <taxon>Burkholderiales</taxon>
        <taxon>Burkholderiaceae</taxon>
        <taxon>Burkholderia</taxon>
        <taxon>pseudomallei group</taxon>
    </lineage>
</organism>
<dbReference type="GO" id="GO:0016829">
    <property type="term" value="F:lyase activity"/>
    <property type="evidence" value="ECO:0007669"/>
    <property type="project" value="InterPro"/>
</dbReference>
<dbReference type="Gene3D" id="3.30.1330.120">
    <property type="entry name" value="2-methylcitrate dehydratase PrpD"/>
    <property type="match status" value="1"/>
</dbReference>
<name>A0A118DM91_9BURK</name>
<dbReference type="InterPro" id="IPR045336">
    <property type="entry name" value="MmgE_PrpD_N"/>
</dbReference>
<sequence>MNRRDFLAALAVAAVAPRIADAEPSPIAGSVGTAPIADRLADYAWTLTYRDLDPATIEAAKAHLIDAIGCAISAFDEPVVRKCRNVAASTDGQATIIGAGLRTTAELATFSNGVAVRYYDLNDLYVGREPGHPSDNAAACIAVAEAERASAEDLLLAIVLAYEIDCRFLDAAELTARGWDHPIYSLPACALAAGKLMGLDRAQLTQAVNLAVNGHLAMNQTRVQQLSDWKGMADAEAARNAVFAARLARAGITGPAPVFEGRAGFFTLVSTPFTLDVDGFGGRRGRFRINDCAIKPYPAQGYTLTAIPAAIDVAKRVGDLRRIRAIEISTTHLGYVTAGRDPEKWRPQTKETADHSLPFIVVRAMLDGDITNDSYTPAAIHDPAAQGLLRKTTVSEDATLTAMQPGAIPNRVTVVLDDGSRLSCQIDVLPGLSGQPVSRNEIERKFRSNVSKHWSSLQTRAALDVLWDLDKQARLDGLMQLLEIRA</sequence>
<evidence type="ECO:0000259" key="2">
    <source>
        <dbReference type="Pfam" id="PF03972"/>
    </source>
</evidence>
<dbReference type="Pfam" id="PF19305">
    <property type="entry name" value="MmgE_PrpD_C"/>
    <property type="match status" value="1"/>
</dbReference>
<dbReference type="InterPro" id="IPR005656">
    <property type="entry name" value="MmgE_PrpD"/>
</dbReference>
<dbReference type="EMBL" id="LOWA01000054">
    <property type="protein sequence ID" value="KVE24534.1"/>
    <property type="molecule type" value="Genomic_DNA"/>
</dbReference>
<dbReference type="Gene3D" id="1.10.4100.10">
    <property type="entry name" value="2-methylcitrate dehydratase PrpD"/>
    <property type="match status" value="1"/>
</dbReference>
<dbReference type="OrthoDB" id="9797528at2"/>
<evidence type="ECO:0000313" key="5">
    <source>
        <dbReference type="Proteomes" id="UP000062788"/>
    </source>
</evidence>
<gene>
    <name evidence="4" type="ORF">WS67_20775</name>
</gene>
<dbReference type="Pfam" id="PF03972">
    <property type="entry name" value="MmgE_PrpD_N"/>
    <property type="match status" value="1"/>
</dbReference>
<keyword evidence="5" id="KW-1185">Reference proteome</keyword>
<dbReference type="PANTHER" id="PTHR16943:SF8">
    <property type="entry name" value="2-METHYLCITRATE DEHYDRATASE"/>
    <property type="match status" value="1"/>
</dbReference>
<evidence type="ECO:0000313" key="4">
    <source>
        <dbReference type="EMBL" id="KVE24534.1"/>
    </source>
</evidence>
<dbReference type="InterPro" id="IPR042183">
    <property type="entry name" value="MmgE/PrpD_sf_1"/>
</dbReference>
<dbReference type="PANTHER" id="PTHR16943">
    <property type="entry name" value="2-METHYLCITRATE DEHYDRATASE-RELATED"/>
    <property type="match status" value="1"/>
</dbReference>
<dbReference type="SUPFAM" id="SSF103378">
    <property type="entry name" value="2-methylcitrate dehydratase PrpD"/>
    <property type="match status" value="1"/>
</dbReference>
<protein>
    <submittedName>
        <fullName evidence="4">2-methylcitrate dehydratase</fullName>
    </submittedName>
</protein>
<dbReference type="InterPro" id="IPR045337">
    <property type="entry name" value="MmgE_PrpD_C"/>
</dbReference>
<dbReference type="AlphaFoldDB" id="A0A118DM91"/>
<dbReference type="InterPro" id="IPR036148">
    <property type="entry name" value="MmgE/PrpD_sf"/>
</dbReference>
<comment type="similarity">
    <text evidence="1">Belongs to the PrpD family.</text>
</comment>
<feature type="domain" description="MmgE/PrpD C-terminal" evidence="3">
    <location>
        <begin position="297"/>
        <end position="468"/>
    </location>
</feature>
<evidence type="ECO:0000259" key="3">
    <source>
        <dbReference type="Pfam" id="PF19305"/>
    </source>
</evidence>
<feature type="domain" description="MmgE/PrpD N-terminal" evidence="2">
    <location>
        <begin position="39"/>
        <end position="275"/>
    </location>
</feature>
<dbReference type="InterPro" id="IPR042188">
    <property type="entry name" value="MmgE/PrpD_sf_2"/>
</dbReference>
<dbReference type="Proteomes" id="UP000062788">
    <property type="component" value="Unassembled WGS sequence"/>
</dbReference>